<keyword evidence="2" id="KW-1185">Reference proteome</keyword>
<reference evidence="2" key="1">
    <citation type="journal article" date="2022" name="Mol. Ecol. Resour.">
        <title>The genomes of chicory, endive, great burdock and yacon provide insights into Asteraceae palaeo-polyploidization history and plant inulin production.</title>
        <authorList>
            <person name="Fan W."/>
            <person name="Wang S."/>
            <person name="Wang H."/>
            <person name="Wang A."/>
            <person name="Jiang F."/>
            <person name="Liu H."/>
            <person name="Zhao H."/>
            <person name="Xu D."/>
            <person name="Zhang Y."/>
        </authorList>
    </citation>
    <scope>NUCLEOTIDE SEQUENCE [LARGE SCALE GENOMIC DNA]</scope>
    <source>
        <strain evidence="2">cv. Niubang</strain>
    </source>
</reference>
<evidence type="ECO:0000313" key="1">
    <source>
        <dbReference type="EMBL" id="KAI3693114.1"/>
    </source>
</evidence>
<dbReference type="EMBL" id="CM042057">
    <property type="protein sequence ID" value="KAI3693114.1"/>
    <property type="molecule type" value="Genomic_DNA"/>
</dbReference>
<proteinExistence type="predicted"/>
<dbReference type="Proteomes" id="UP001055879">
    <property type="component" value="Linkage Group LG11"/>
</dbReference>
<evidence type="ECO:0000313" key="2">
    <source>
        <dbReference type="Proteomes" id="UP001055879"/>
    </source>
</evidence>
<reference evidence="1 2" key="2">
    <citation type="journal article" date="2022" name="Mol. Ecol. Resour.">
        <title>The genomes of chicory, endive, great burdock and yacon provide insights into Asteraceae paleo-polyploidization history and plant inulin production.</title>
        <authorList>
            <person name="Fan W."/>
            <person name="Wang S."/>
            <person name="Wang H."/>
            <person name="Wang A."/>
            <person name="Jiang F."/>
            <person name="Liu H."/>
            <person name="Zhao H."/>
            <person name="Xu D."/>
            <person name="Zhang Y."/>
        </authorList>
    </citation>
    <scope>NUCLEOTIDE SEQUENCE [LARGE SCALE GENOMIC DNA]</scope>
    <source>
        <strain evidence="2">cv. Niubang</strain>
    </source>
</reference>
<accession>A0ACB8Z776</accession>
<protein>
    <submittedName>
        <fullName evidence="1">Uncharacterized protein</fullName>
    </submittedName>
</protein>
<name>A0ACB8Z776_ARCLA</name>
<comment type="caution">
    <text evidence="1">The sequence shown here is derived from an EMBL/GenBank/DDBJ whole genome shotgun (WGS) entry which is preliminary data.</text>
</comment>
<sequence length="418" mass="45386">MDFCNIFRRQLLTFSVTILLSISPTTQQQQLALHDLNALRQIMDSLTDVKNGRFFSTWKFTSPENPCSTFTGVTCSEVNGQSRVTSLFLGTGLSDSPGLAGTIFAPGIYDLTELTQLVLYPGIVTGFIPSQLGHHLKNLRVMSLTNNRLTGTIPETISELRYLHTLDLSHNKLTGEIPPTLASPDLKVLVLAYNNLAGEIPEFSDESQLIHLDLRNNLLSGTLPESMPATLRYLSLSSNGLWGPLPSPLPSSNLVYLDLSMNKFSGPIPDSLFRSSLSSMYLQRNNLSGHLPSSPESYGPGSTIDLSHNFLSGEIPLFLDGVETLFLNNNHFTGKVPEDYVQNVMAGTMRTLYLQHNYITSFPIGEEVVLPDGVALCVSYNCMVPSAVGSMACPASAGGPVSRPFGQCSVFNSGNSIG</sequence>
<gene>
    <name evidence="1" type="ORF">L6452_32944</name>
</gene>
<organism evidence="1 2">
    <name type="scientific">Arctium lappa</name>
    <name type="common">Greater burdock</name>
    <name type="synonym">Lappa major</name>
    <dbReference type="NCBI Taxonomy" id="4217"/>
    <lineage>
        <taxon>Eukaryota</taxon>
        <taxon>Viridiplantae</taxon>
        <taxon>Streptophyta</taxon>
        <taxon>Embryophyta</taxon>
        <taxon>Tracheophyta</taxon>
        <taxon>Spermatophyta</taxon>
        <taxon>Magnoliopsida</taxon>
        <taxon>eudicotyledons</taxon>
        <taxon>Gunneridae</taxon>
        <taxon>Pentapetalae</taxon>
        <taxon>asterids</taxon>
        <taxon>campanulids</taxon>
        <taxon>Asterales</taxon>
        <taxon>Asteraceae</taxon>
        <taxon>Carduoideae</taxon>
        <taxon>Cardueae</taxon>
        <taxon>Arctiinae</taxon>
        <taxon>Arctium</taxon>
    </lineage>
</organism>